<feature type="compositionally biased region" description="Basic and acidic residues" evidence="1">
    <location>
        <begin position="110"/>
        <end position="124"/>
    </location>
</feature>
<protein>
    <submittedName>
        <fullName evidence="2">Uncharacterized protein</fullName>
    </submittedName>
</protein>
<keyword evidence="3" id="KW-1185">Reference proteome</keyword>
<evidence type="ECO:0000256" key="1">
    <source>
        <dbReference type="SAM" id="MobiDB-lite"/>
    </source>
</evidence>
<feature type="region of interest" description="Disordered" evidence="1">
    <location>
        <begin position="110"/>
        <end position="133"/>
    </location>
</feature>
<dbReference type="Proteomes" id="UP000184418">
    <property type="component" value="Unassembled WGS sequence"/>
</dbReference>
<gene>
    <name evidence="2" type="ORF">SAMN02745146_2743</name>
</gene>
<evidence type="ECO:0000313" key="3">
    <source>
        <dbReference type="Proteomes" id="UP000184418"/>
    </source>
</evidence>
<reference evidence="2 3" key="1">
    <citation type="submission" date="2016-11" db="EMBL/GenBank/DDBJ databases">
        <authorList>
            <person name="Jaros S."/>
            <person name="Januszkiewicz K."/>
            <person name="Wedrychowicz H."/>
        </authorList>
    </citation>
    <scope>NUCLEOTIDE SEQUENCE [LARGE SCALE GENOMIC DNA]</scope>
    <source>
        <strain evidence="2 3">DSM 21074</strain>
    </source>
</reference>
<organism evidence="2 3">
    <name type="scientific">Hymenobacter daecheongensis DSM 21074</name>
    <dbReference type="NCBI Taxonomy" id="1121955"/>
    <lineage>
        <taxon>Bacteria</taxon>
        <taxon>Pseudomonadati</taxon>
        <taxon>Bacteroidota</taxon>
        <taxon>Cytophagia</taxon>
        <taxon>Cytophagales</taxon>
        <taxon>Hymenobacteraceae</taxon>
        <taxon>Hymenobacter</taxon>
    </lineage>
</organism>
<dbReference type="RefSeq" id="WP_073110276.1">
    <property type="nucleotide sequence ID" value="NZ_FQYN01000005.1"/>
</dbReference>
<dbReference type="AlphaFoldDB" id="A0A1M6I149"/>
<accession>A0A1M6I149</accession>
<name>A0A1M6I149_9BACT</name>
<dbReference type="EMBL" id="FQYN01000005">
    <property type="protein sequence ID" value="SHJ28130.1"/>
    <property type="molecule type" value="Genomic_DNA"/>
</dbReference>
<proteinExistence type="predicted"/>
<sequence length="133" mass="15980">MRYRLVKELERCAREGRILNKKWICGQLHTDLDMINKARRGQGVVQAYWIPLLKETLNADYHFIMWGFERPDISLPVKVVNGERIRLDVFPKTPLNYPNVAKWGQYIPERRPDDNDVRHEREYYQDLPTLQKQ</sequence>
<evidence type="ECO:0000313" key="2">
    <source>
        <dbReference type="EMBL" id="SHJ28130.1"/>
    </source>
</evidence>